<dbReference type="AlphaFoldDB" id="A0A7S0YEP6"/>
<accession>A0A7S0YEP6</accession>
<protein>
    <submittedName>
        <fullName evidence="1">Uncharacterized protein</fullName>
    </submittedName>
</protein>
<organism evidence="1">
    <name type="scientific">Polytomella parva</name>
    <dbReference type="NCBI Taxonomy" id="51329"/>
    <lineage>
        <taxon>Eukaryota</taxon>
        <taxon>Viridiplantae</taxon>
        <taxon>Chlorophyta</taxon>
        <taxon>core chlorophytes</taxon>
        <taxon>Chlorophyceae</taxon>
        <taxon>CS clade</taxon>
        <taxon>Chlamydomonadales</taxon>
        <taxon>Chlamydomonadaceae</taxon>
        <taxon>Polytomella</taxon>
    </lineage>
</organism>
<gene>
    <name evidence="1" type="ORF">PPAR00522_LOCUS8672</name>
</gene>
<reference evidence="1" key="1">
    <citation type="submission" date="2021-01" db="EMBL/GenBank/DDBJ databases">
        <authorList>
            <person name="Corre E."/>
            <person name="Pelletier E."/>
            <person name="Niang G."/>
            <person name="Scheremetjew M."/>
            <person name="Finn R."/>
            <person name="Kale V."/>
            <person name="Holt S."/>
            <person name="Cochrane G."/>
            <person name="Meng A."/>
            <person name="Brown T."/>
            <person name="Cohen L."/>
        </authorList>
    </citation>
    <scope>NUCLEOTIDE SEQUENCE</scope>
    <source>
        <strain evidence="1">SAG 63-3</strain>
    </source>
</reference>
<name>A0A7S0YEP6_9CHLO</name>
<proteinExistence type="predicted"/>
<sequence>MKIKPLVFSPLKLFFWNTPNNIQAKIVRFSSPFNEGVPVVEQSISQAIKSLNGQRSSVMTIANYKELARSIKEEAAKKNITSVTLHYDAHSKTDSSRAIVNELKTLGLFIHKN</sequence>
<evidence type="ECO:0000313" key="1">
    <source>
        <dbReference type="EMBL" id="CAD8772267.1"/>
    </source>
</evidence>
<dbReference type="EMBL" id="HBFM01013888">
    <property type="protein sequence ID" value="CAD8772267.1"/>
    <property type="molecule type" value="Transcribed_RNA"/>
</dbReference>